<protein>
    <recommendedName>
        <fullName evidence="11">Vps52-domain-containing protein</fullName>
    </recommendedName>
</protein>
<dbReference type="EMBL" id="KN847530">
    <property type="protein sequence ID" value="KIW08757.1"/>
    <property type="molecule type" value="Genomic_DNA"/>
</dbReference>
<evidence type="ECO:0000256" key="2">
    <source>
        <dbReference type="ARBA" id="ARBA00008180"/>
    </source>
</evidence>
<dbReference type="InterPro" id="IPR048361">
    <property type="entry name" value="Vps52_C"/>
</dbReference>
<dbReference type="GeneID" id="27308668"/>
<keyword evidence="10" id="KW-1185">Reference proteome</keyword>
<name>A0A0D1Z716_9PEZI</name>
<keyword evidence="3" id="KW-0813">Transport</keyword>
<evidence type="ECO:0000259" key="8">
    <source>
        <dbReference type="Pfam" id="PF20655"/>
    </source>
</evidence>
<comment type="similarity">
    <text evidence="2">Belongs to the VPS52 family.</text>
</comment>
<evidence type="ECO:0000256" key="6">
    <source>
        <dbReference type="SAM" id="MobiDB-lite"/>
    </source>
</evidence>
<accession>A0A0D1Z716</accession>
<evidence type="ECO:0000256" key="1">
    <source>
        <dbReference type="ARBA" id="ARBA00004601"/>
    </source>
</evidence>
<dbReference type="STRING" id="253628.A0A0D1Z716"/>
<gene>
    <name evidence="9" type="ORF">PV09_00695</name>
</gene>
<proteinExistence type="inferred from homology"/>
<dbReference type="PANTHER" id="PTHR14190:SF7">
    <property type="entry name" value="VACUOLAR PROTEIN SORTING-ASSOCIATED PROTEIN 52 HOMOLOG"/>
    <property type="match status" value="1"/>
</dbReference>
<feature type="region of interest" description="Disordered" evidence="6">
    <location>
        <begin position="1"/>
        <end position="87"/>
    </location>
</feature>
<dbReference type="VEuPathDB" id="FungiDB:PV09_00695"/>
<keyword evidence="4" id="KW-0653">Protein transport</keyword>
<dbReference type="OrthoDB" id="19482at2759"/>
<evidence type="ECO:0000259" key="7">
    <source>
        <dbReference type="Pfam" id="PF04129"/>
    </source>
</evidence>
<dbReference type="InterPro" id="IPR048319">
    <property type="entry name" value="Vps52_CC"/>
</dbReference>
<dbReference type="FunCoup" id="A0A0D1Z716">
    <property type="interactions" value="877"/>
</dbReference>
<dbReference type="GO" id="GO:0019905">
    <property type="term" value="F:syntaxin binding"/>
    <property type="evidence" value="ECO:0007669"/>
    <property type="project" value="TreeGrafter"/>
</dbReference>
<dbReference type="PANTHER" id="PTHR14190">
    <property type="entry name" value="SUPPRESSOR OF ACTIN MUTATIONS 2/VACUOLAR PROTEIN SORTING 52"/>
    <property type="match status" value="1"/>
</dbReference>
<dbReference type="GO" id="GO:0015031">
    <property type="term" value="P:protein transport"/>
    <property type="evidence" value="ECO:0007669"/>
    <property type="project" value="UniProtKB-KW"/>
</dbReference>
<dbReference type="GO" id="GO:0005829">
    <property type="term" value="C:cytosol"/>
    <property type="evidence" value="ECO:0007669"/>
    <property type="project" value="GOC"/>
</dbReference>
<dbReference type="GO" id="GO:0032456">
    <property type="term" value="P:endocytic recycling"/>
    <property type="evidence" value="ECO:0007669"/>
    <property type="project" value="TreeGrafter"/>
</dbReference>
<sequence length="671" mass="74655">MWADRRLGQSTPSATPPQSRPYSPASRRTGPGPLPPRPSLYSRSSSSSLASTPNASVTSLAPAARQPNGSSLRNEITHPPPDNVPDPLEVLQAIVGKPLSTQADNGSTPDRAWRPDELVEDIDFGELSLEDFLKRDAVGTQQTIDVHSYTVQSIEEYDKEKEKFEDLHKSISACDQILQSVETYLTGFQADLGAVSAEIETLQSRSASMNTKLERRKVVENLLGPIVESLSLSPAVVRTISEGTVDEAWVRALAELEKRSRTIEAKRQESQKVKALEDIEPLLENLTNRAIERIRDYLVAQIKALRSPNINAQIIQQDNFMKYKDLYAFLARYQPKLADEIGQAYVNTMRWYYLSHFTRYEAALKAIKLHVVDKNDLIGQQDDPSLRRPAKPGPATHDPFSLGRRINALKPSSRTALSSYLAEEDKSTHYMETPFRSFNLALIDNASFEYSFLSGFFAPTQNFHAISRTFDAIFNPTFNLGQNLTKSLVENSTDALGILLCVRINQQMAFELQRRKVPAAEGYVNATNILLWPRFQQVIDLHCESLKRASAALSGRTGASALLSGGGTAVPVHSTAPHPLTQRFASFLLGALNLSSEAGDDEPVARSLGRLRGEYEAFLTKFSKSVGEARKRERFLFNNFSLVATVLEEAQGKLAEEHREHFAELKETYGD</sequence>
<dbReference type="RefSeq" id="XP_016218626.1">
    <property type="nucleotide sequence ID" value="XM_016353473.1"/>
</dbReference>
<evidence type="ECO:0000313" key="10">
    <source>
        <dbReference type="Proteomes" id="UP000053259"/>
    </source>
</evidence>
<evidence type="ECO:0000256" key="5">
    <source>
        <dbReference type="ARBA" id="ARBA00023034"/>
    </source>
</evidence>
<dbReference type="GO" id="GO:0042147">
    <property type="term" value="P:retrograde transport, endosome to Golgi"/>
    <property type="evidence" value="ECO:0007669"/>
    <property type="project" value="TreeGrafter"/>
</dbReference>
<evidence type="ECO:0000256" key="4">
    <source>
        <dbReference type="ARBA" id="ARBA00022927"/>
    </source>
</evidence>
<evidence type="ECO:0000313" key="9">
    <source>
        <dbReference type="EMBL" id="KIW08757.1"/>
    </source>
</evidence>
<feature type="compositionally biased region" description="Low complexity" evidence="6">
    <location>
        <begin position="39"/>
        <end position="56"/>
    </location>
</feature>
<keyword evidence="5" id="KW-0333">Golgi apparatus</keyword>
<feature type="domain" description="Vps52 coiled-coil" evidence="7">
    <location>
        <begin position="158"/>
        <end position="330"/>
    </location>
</feature>
<feature type="domain" description="Vps52 C-terminal" evidence="8">
    <location>
        <begin position="347"/>
        <end position="667"/>
    </location>
</feature>
<dbReference type="InParanoid" id="A0A0D1Z716"/>
<dbReference type="HOGENOM" id="CLU_010797_1_0_1"/>
<dbReference type="GO" id="GO:0000938">
    <property type="term" value="C:GARP complex"/>
    <property type="evidence" value="ECO:0007669"/>
    <property type="project" value="TreeGrafter"/>
</dbReference>
<dbReference type="Proteomes" id="UP000053259">
    <property type="component" value="Unassembled WGS sequence"/>
</dbReference>
<reference evidence="9 10" key="1">
    <citation type="submission" date="2015-01" db="EMBL/GenBank/DDBJ databases">
        <title>The Genome Sequence of Ochroconis gallopava CBS43764.</title>
        <authorList>
            <consortium name="The Broad Institute Genomics Platform"/>
            <person name="Cuomo C."/>
            <person name="de Hoog S."/>
            <person name="Gorbushina A."/>
            <person name="Stielow B."/>
            <person name="Teixiera M."/>
            <person name="Abouelleil A."/>
            <person name="Chapman S.B."/>
            <person name="Priest M."/>
            <person name="Young S.K."/>
            <person name="Wortman J."/>
            <person name="Nusbaum C."/>
            <person name="Birren B."/>
        </authorList>
    </citation>
    <scope>NUCLEOTIDE SEQUENCE [LARGE SCALE GENOMIC DNA]</scope>
    <source>
        <strain evidence="9 10">CBS 43764</strain>
    </source>
</reference>
<evidence type="ECO:0000256" key="3">
    <source>
        <dbReference type="ARBA" id="ARBA00022448"/>
    </source>
</evidence>
<dbReference type="GO" id="GO:0006896">
    <property type="term" value="P:Golgi to vacuole transport"/>
    <property type="evidence" value="ECO:0007669"/>
    <property type="project" value="TreeGrafter"/>
</dbReference>
<dbReference type="Pfam" id="PF20655">
    <property type="entry name" value="Vps52_C"/>
    <property type="match status" value="1"/>
</dbReference>
<organism evidence="9 10">
    <name type="scientific">Verruconis gallopava</name>
    <dbReference type="NCBI Taxonomy" id="253628"/>
    <lineage>
        <taxon>Eukaryota</taxon>
        <taxon>Fungi</taxon>
        <taxon>Dikarya</taxon>
        <taxon>Ascomycota</taxon>
        <taxon>Pezizomycotina</taxon>
        <taxon>Dothideomycetes</taxon>
        <taxon>Pleosporomycetidae</taxon>
        <taxon>Venturiales</taxon>
        <taxon>Sympoventuriaceae</taxon>
        <taxon>Verruconis</taxon>
    </lineage>
</organism>
<dbReference type="InterPro" id="IPR007258">
    <property type="entry name" value="Vps52"/>
</dbReference>
<evidence type="ECO:0008006" key="11">
    <source>
        <dbReference type="Google" id="ProtNLM"/>
    </source>
</evidence>
<dbReference type="AlphaFoldDB" id="A0A0D1Z716"/>
<comment type="subcellular location">
    <subcellularLocation>
        <location evidence="1">Golgi apparatus</location>
        <location evidence="1">trans-Golgi network</location>
    </subcellularLocation>
</comment>
<dbReference type="Pfam" id="PF04129">
    <property type="entry name" value="Vps52_CC"/>
    <property type="match status" value="1"/>
</dbReference>